<gene>
    <name evidence="12 15" type="primary">ndhB</name>
</gene>
<feature type="transmembrane region" description="Helical" evidence="12">
    <location>
        <begin position="12"/>
        <end position="31"/>
    </location>
</feature>
<keyword evidence="15" id="KW-0934">Plastid</keyword>
<keyword evidence="7 12" id="KW-0618">Plastoquinone</keyword>
<keyword evidence="12" id="KW-0793">Thylakoid</keyword>
<keyword evidence="11 12" id="KW-0472">Membrane</keyword>
<evidence type="ECO:0000259" key="13">
    <source>
        <dbReference type="Pfam" id="PF00361"/>
    </source>
</evidence>
<keyword evidence="5 12" id="KW-0874">Quinone</keyword>
<evidence type="ECO:0000256" key="10">
    <source>
        <dbReference type="ARBA" id="ARBA00023027"/>
    </source>
</evidence>
<evidence type="ECO:0000313" key="15">
    <source>
        <dbReference type="EMBL" id="ANI25570.1"/>
    </source>
</evidence>
<dbReference type="EC" id="7.1.1.-" evidence="12"/>
<dbReference type="PRINTS" id="PR01434">
    <property type="entry name" value="NADHDHGNASE5"/>
</dbReference>
<feature type="transmembrane region" description="Helical" evidence="12">
    <location>
        <begin position="223"/>
        <end position="240"/>
    </location>
</feature>
<reference evidence="15" key="1">
    <citation type="journal article" date="2016" name="Front. Plant Sci.">
        <title>Comparative Chloroplast Genome Analyses of Streptophyte Green Algae Uncover Major Structural Alterations in the Klebsormidiophyceae, Coleochaetophyceae and Zygnematophyceae.</title>
        <authorList>
            <person name="Lemieux C."/>
            <person name="Otis C."/>
            <person name="Turmel M."/>
        </authorList>
    </citation>
    <scope>NUCLEOTIDE SEQUENCE</scope>
</reference>
<feature type="transmembrane region" description="Helical" evidence="12">
    <location>
        <begin position="388"/>
        <end position="411"/>
    </location>
</feature>
<protein>
    <recommendedName>
        <fullName evidence="12">NAD(P)H-quinone oxidoreductase subunit 2, chloroplastic</fullName>
        <ecNumber evidence="12">7.1.1.-</ecNumber>
    </recommendedName>
    <alternativeName>
        <fullName evidence="12">NAD(P)H dehydrogenase, subunit 2</fullName>
    </alternativeName>
    <alternativeName>
        <fullName evidence="12">NADH-plastoquinone oxidoreductase subunit 2</fullName>
    </alternativeName>
</protein>
<dbReference type="InterPro" id="IPR045693">
    <property type="entry name" value="Ndh2_N"/>
</dbReference>
<keyword evidence="10 12" id="KW-0520">NAD</keyword>
<feature type="transmembrane region" description="Helical" evidence="12">
    <location>
        <begin position="78"/>
        <end position="97"/>
    </location>
</feature>
<feature type="domain" description="NADH:quinone oxidoreductase/Mrp antiporter transmembrane" evidence="13">
    <location>
        <begin position="129"/>
        <end position="438"/>
    </location>
</feature>
<evidence type="ECO:0000256" key="7">
    <source>
        <dbReference type="ARBA" id="ARBA00022957"/>
    </source>
</evidence>
<keyword evidence="3 15" id="KW-0150">Chloroplast</keyword>
<evidence type="ECO:0000256" key="9">
    <source>
        <dbReference type="ARBA" id="ARBA00022989"/>
    </source>
</evidence>
<organism evidence="15">
    <name type="scientific">Cosmarium botrytis</name>
    <dbReference type="NCBI Taxonomy" id="33101"/>
    <lineage>
        <taxon>Eukaryota</taxon>
        <taxon>Viridiplantae</taxon>
        <taxon>Streptophyta</taxon>
        <taxon>Zygnematophyceae</taxon>
        <taxon>Zygnematophycidae</taxon>
        <taxon>Desmidiales</taxon>
        <taxon>Desmidiaceae</taxon>
        <taxon>Cosmarium</taxon>
    </lineage>
</organism>
<comment type="similarity">
    <text evidence="12">Belongs to the complex I subunit 2 family.</text>
</comment>
<feature type="transmembrane region" description="Helical" evidence="12">
    <location>
        <begin position="109"/>
        <end position="126"/>
    </location>
</feature>
<keyword evidence="2 12" id="KW-0813">Transport</keyword>
<feature type="transmembrane region" description="Helical" evidence="12">
    <location>
        <begin position="132"/>
        <end position="150"/>
    </location>
</feature>
<dbReference type="RefSeq" id="YP_009258606.1">
    <property type="nucleotide sequence ID" value="NC_030357.1"/>
</dbReference>
<feature type="transmembrane region" description="Helical" evidence="12">
    <location>
        <begin position="343"/>
        <end position="367"/>
    </location>
</feature>
<feature type="transmembrane region" description="Helical" evidence="12">
    <location>
        <begin position="162"/>
        <end position="185"/>
    </location>
</feature>
<dbReference type="InterPro" id="IPR010096">
    <property type="entry name" value="NADH-Q_OxRdtase_suN/2"/>
</dbReference>
<keyword evidence="8 12" id="KW-1278">Translocase</keyword>
<evidence type="ECO:0000256" key="6">
    <source>
        <dbReference type="ARBA" id="ARBA00022857"/>
    </source>
</evidence>
<keyword evidence="4 12" id="KW-0812">Transmembrane</keyword>
<dbReference type="GO" id="GO:0042773">
    <property type="term" value="P:ATP synthesis coupled electron transport"/>
    <property type="evidence" value="ECO:0007669"/>
    <property type="project" value="InterPro"/>
</dbReference>
<comment type="function">
    <text evidence="12">NDH shuttles electrons from NAD(P)H:plastoquinone, via FMN and iron-sulfur (Fe-S) centers, to quinones in the photosynthetic chain and possibly in a chloroplast respiratory chain. The immediate electron acceptor for the enzyme in this species is believed to be plastoquinone. Couples the redox reaction to proton translocation, and thus conserves the redox energy in a proton gradient.</text>
</comment>
<name>A0A191T5A0_9VIRI</name>
<feature type="transmembrane region" description="Helical" evidence="12">
    <location>
        <begin position="319"/>
        <end position="337"/>
    </location>
</feature>
<sequence>METNQIFSLDNIITILPECVLIICLLTILMIDVINKKSVWLSNIALLGFLTSTFILLFQLKNNEFAFTTFLGSFQVDGFTLAFRCLLTLSSALCIPLSTEYIRRSGMTTAEFLILLITATVGGMFLCGANDLVTIFVSLECLSLSSYLLAGQAKKDIRSNEASLKYLLMGGASSSILVYGFSWLYGLSGGELQLSKIVNGITSKEIYLSSTVGFDGALRLGELGLWVAFVCILVGIGFKISAVPFHQWTPDVYEGAPTPVVAFLSVGSKAAGLALATRLFSIVFPAIEDQWHIVLEILAFLSMVFGNLIAATQTSMKRMLAYSSISQAGYLLIAILVGNSDGYASMITYLIIYTFMNLGAFACTVIFGLRTGTDQIRDYTGLYLKDPWLAFALSICLLSLAGMPPLAGFFGKLYLFWCGWKSGFYLLVYTGLITSVISLYYYLRVIKAMMTKEVKEMSTYVREYVTPSMSIFSSSSIELGVTLCVIASSILGFFMNPIIDVTRQSLLLNNFLVF</sequence>
<accession>A0A191T5A0</accession>
<comment type="subunit">
    <text evidence="12">NDH is composed of at least 16 different subunits, 5 of which are encoded in the nucleus.</text>
</comment>
<dbReference type="InterPro" id="IPR001750">
    <property type="entry name" value="ND/Mrp_TM"/>
</dbReference>
<comment type="subcellular location">
    <subcellularLocation>
        <location evidence="1">Membrane</location>
        <topology evidence="1">Multi-pass membrane protein</topology>
    </subcellularLocation>
    <subcellularLocation>
        <location evidence="12">Plastid</location>
        <location evidence="12">Chloroplast thylakoid membrane</location>
        <topology evidence="12">Multi-pass membrane protein</topology>
    </subcellularLocation>
</comment>
<keyword evidence="6 12" id="KW-0521">NADP</keyword>
<evidence type="ECO:0000256" key="5">
    <source>
        <dbReference type="ARBA" id="ARBA00022719"/>
    </source>
</evidence>
<dbReference type="GO" id="GO:0019684">
    <property type="term" value="P:photosynthesis, light reaction"/>
    <property type="evidence" value="ECO:0007669"/>
    <property type="project" value="UniProtKB-UniRule"/>
</dbReference>
<comment type="catalytic activity">
    <reaction evidence="12">
        <text>a plastoquinone + NADPH + (n+1) H(+)(in) = a plastoquinol + NADP(+) + n H(+)(out)</text>
        <dbReference type="Rhea" id="RHEA:42612"/>
        <dbReference type="Rhea" id="RHEA-COMP:9561"/>
        <dbReference type="Rhea" id="RHEA-COMP:9562"/>
        <dbReference type="ChEBI" id="CHEBI:15378"/>
        <dbReference type="ChEBI" id="CHEBI:17757"/>
        <dbReference type="ChEBI" id="CHEBI:57783"/>
        <dbReference type="ChEBI" id="CHEBI:58349"/>
        <dbReference type="ChEBI" id="CHEBI:62192"/>
    </reaction>
</comment>
<dbReference type="Pfam" id="PF00361">
    <property type="entry name" value="Proton_antipo_M"/>
    <property type="match status" value="1"/>
</dbReference>
<evidence type="ECO:0000256" key="4">
    <source>
        <dbReference type="ARBA" id="ARBA00022692"/>
    </source>
</evidence>
<dbReference type="HAMAP" id="MF_00445">
    <property type="entry name" value="NDH1_NuoN_1"/>
    <property type="match status" value="1"/>
</dbReference>
<dbReference type="EMBL" id="KU646492">
    <property type="protein sequence ID" value="ANI25570.1"/>
    <property type="molecule type" value="Genomic_DNA"/>
</dbReference>
<feature type="transmembrane region" description="Helical" evidence="12">
    <location>
        <begin position="423"/>
        <end position="443"/>
    </location>
</feature>
<dbReference type="PANTHER" id="PTHR22773">
    <property type="entry name" value="NADH DEHYDROGENASE"/>
    <property type="match status" value="1"/>
</dbReference>
<evidence type="ECO:0000256" key="11">
    <source>
        <dbReference type="ARBA" id="ARBA00023136"/>
    </source>
</evidence>
<evidence type="ECO:0000256" key="3">
    <source>
        <dbReference type="ARBA" id="ARBA00022528"/>
    </source>
</evidence>
<dbReference type="GO" id="GO:0009535">
    <property type="term" value="C:chloroplast thylakoid membrane"/>
    <property type="evidence" value="ECO:0007669"/>
    <property type="project" value="UniProtKB-SubCell"/>
</dbReference>
<evidence type="ECO:0000256" key="8">
    <source>
        <dbReference type="ARBA" id="ARBA00022967"/>
    </source>
</evidence>
<dbReference type="GeneID" id="27985014"/>
<feature type="transmembrane region" description="Helical" evidence="12">
    <location>
        <begin position="261"/>
        <end position="287"/>
    </location>
</feature>
<geneLocation type="chloroplast" evidence="15"/>
<evidence type="ECO:0000256" key="2">
    <source>
        <dbReference type="ARBA" id="ARBA00022448"/>
    </source>
</evidence>
<dbReference type="GO" id="GO:0048038">
    <property type="term" value="F:quinone binding"/>
    <property type="evidence" value="ECO:0007669"/>
    <property type="project" value="UniProtKB-KW"/>
</dbReference>
<evidence type="ECO:0000256" key="12">
    <source>
        <dbReference type="HAMAP-Rule" id="MF_00445"/>
    </source>
</evidence>
<dbReference type="GO" id="GO:0008137">
    <property type="term" value="F:NADH dehydrogenase (ubiquinone) activity"/>
    <property type="evidence" value="ECO:0007669"/>
    <property type="project" value="InterPro"/>
</dbReference>
<evidence type="ECO:0000259" key="14">
    <source>
        <dbReference type="Pfam" id="PF19530"/>
    </source>
</evidence>
<evidence type="ECO:0000256" key="1">
    <source>
        <dbReference type="ARBA" id="ARBA00004141"/>
    </source>
</evidence>
<dbReference type="Pfam" id="PF19530">
    <property type="entry name" value="Ndh2_N"/>
    <property type="match status" value="1"/>
</dbReference>
<dbReference type="NCBIfam" id="NF002701">
    <property type="entry name" value="PRK02504.1"/>
    <property type="match status" value="1"/>
</dbReference>
<feature type="domain" description="NAD(P)H-quinone oxidoreductase subunit 2 N-terminal" evidence="14">
    <location>
        <begin position="13"/>
        <end position="100"/>
    </location>
</feature>
<dbReference type="NCBIfam" id="TIGR01770">
    <property type="entry name" value="NDH_I_N"/>
    <property type="match status" value="1"/>
</dbReference>
<dbReference type="GO" id="GO:0016655">
    <property type="term" value="F:oxidoreductase activity, acting on NAD(P)H, quinone or similar compound as acceptor"/>
    <property type="evidence" value="ECO:0007669"/>
    <property type="project" value="UniProtKB-UniRule"/>
</dbReference>
<proteinExistence type="inferred from homology"/>
<dbReference type="AlphaFoldDB" id="A0A191T5A0"/>
<keyword evidence="9 12" id="KW-1133">Transmembrane helix</keyword>
<feature type="transmembrane region" description="Helical" evidence="12">
    <location>
        <begin position="479"/>
        <end position="499"/>
    </location>
</feature>
<feature type="transmembrane region" description="Helical" evidence="12">
    <location>
        <begin position="38"/>
        <end position="58"/>
    </location>
</feature>
<comment type="catalytic activity">
    <reaction evidence="12">
        <text>a plastoquinone + NADH + (n+1) H(+)(in) = a plastoquinol + NAD(+) + n H(+)(out)</text>
        <dbReference type="Rhea" id="RHEA:42608"/>
        <dbReference type="Rhea" id="RHEA-COMP:9561"/>
        <dbReference type="Rhea" id="RHEA-COMP:9562"/>
        <dbReference type="ChEBI" id="CHEBI:15378"/>
        <dbReference type="ChEBI" id="CHEBI:17757"/>
        <dbReference type="ChEBI" id="CHEBI:57540"/>
        <dbReference type="ChEBI" id="CHEBI:57945"/>
        <dbReference type="ChEBI" id="CHEBI:62192"/>
    </reaction>
</comment>
<feature type="transmembrane region" description="Helical" evidence="12">
    <location>
        <begin position="293"/>
        <end position="312"/>
    </location>
</feature>